<evidence type="ECO:0000256" key="1">
    <source>
        <dbReference type="SAM" id="MobiDB-lite"/>
    </source>
</evidence>
<feature type="compositionally biased region" description="Polar residues" evidence="1">
    <location>
        <begin position="515"/>
        <end position="539"/>
    </location>
</feature>
<feature type="region of interest" description="Disordered" evidence="1">
    <location>
        <begin position="1026"/>
        <end position="1104"/>
    </location>
</feature>
<name>A0AAW0MRF5_9GOBI</name>
<dbReference type="Proteomes" id="UP001460270">
    <property type="component" value="Unassembled WGS sequence"/>
</dbReference>
<feature type="region of interest" description="Disordered" evidence="1">
    <location>
        <begin position="105"/>
        <end position="136"/>
    </location>
</feature>
<feature type="compositionally biased region" description="Pro residues" evidence="1">
    <location>
        <begin position="230"/>
        <end position="241"/>
    </location>
</feature>
<evidence type="ECO:0008006" key="4">
    <source>
        <dbReference type="Google" id="ProtNLM"/>
    </source>
</evidence>
<feature type="compositionally biased region" description="Acidic residues" evidence="1">
    <location>
        <begin position="564"/>
        <end position="576"/>
    </location>
</feature>
<keyword evidence="3" id="KW-1185">Reference proteome</keyword>
<feature type="region of interest" description="Disordered" evidence="1">
    <location>
        <begin position="500"/>
        <end position="736"/>
    </location>
</feature>
<organism evidence="2 3">
    <name type="scientific">Mugilogobius chulae</name>
    <name type="common">yellowstripe goby</name>
    <dbReference type="NCBI Taxonomy" id="88201"/>
    <lineage>
        <taxon>Eukaryota</taxon>
        <taxon>Metazoa</taxon>
        <taxon>Chordata</taxon>
        <taxon>Craniata</taxon>
        <taxon>Vertebrata</taxon>
        <taxon>Euteleostomi</taxon>
        <taxon>Actinopterygii</taxon>
        <taxon>Neopterygii</taxon>
        <taxon>Teleostei</taxon>
        <taxon>Neoteleostei</taxon>
        <taxon>Acanthomorphata</taxon>
        <taxon>Gobiaria</taxon>
        <taxon>Gobiiformes</taxon>
        <taxon>Gobioidei</taxon>
        <taxon>Gobiidae</taxon>
        <taxon>Gobionellinae</taxon>
        <taxon>Mugilogobius</taxon>
    </lineage>
</organism>
<feature type="compositionally biased region" description="Polar residues" evidence="1">
    <location>
        <begin position="27"/>
        <end position="40"/>
    </location>
</feature>
<feature type="compositionally biased region" description="Basic and acidic residues" evidence="1">
    <location>
        <begin position="1056"/>
        <end position="1067"/>
    </location>
</feature>
<feature type="compositionally biased region" description="Basic and acidic residues" evidence="1">
    <location>
        <begin position="1081"/>
        <end position="1093"/>
    </location>
</feature>
<dbReference type="PANTHER" id="PTHR14709">
    <property type="entry name" value="GLUTAMINE AND SERINE-RICH PROTEIN 1-RELATED"/>
    <property type="match status" value="1"/>
</dbReference>
<accession>A0AAW0MRF5</accession>
<dbReference type="EMBL" id="JBBPFD010000024">
    <property type="protein sequence ID" value="KAK7881109.1"/>
    <property type="molecule type" value="Genomic_DNA"/>
</dbReference>
<feature type="region of interest" description="Disordered" evidence="1">
    <location>
        <begin position="396"/>
        <end position="447"/>
    </location>
</feature>
<comment type="caution">
    <text evidence="2">The sequence shown here is derived from an EMBL/GenBank/DDBJ whole genome shotgun (WGS) entry which is preliminary data.</text>
</comment>
<feature type="compositionally biased region" description="Pro residues" evidence="1">
    <location>
        <begin position="609"/>
        <end position="620"/>
    </location>
</feature>
<dbReference type="PANTHER" id="PTHR14709:SF1">
    <property type="entry name" value="PROLINE-RICH PROTEIN 12"/>
    <property type="match status" value="1"/>
</dbReference>
<feature type="compositionally biased region" description="Acidic residues" evidence="1">
    <location>
        <begin position="720"/>
        <end position="730"/>
    </location>
</feature>
<feature type="compositionally biased region" description="Low complexity" evidence="1">
    <location>
        <begin position="262"/>
        <end position="273"/>
    </location>
</feature>
<feature type="compositionally biased region" description="Basic and acidic residues" evidence="1">
    <location>
        <begin position="854"/>
        <end position="997"/>
    </location>
</feature>
<evidence type="ECO:0000313" key="2">
    <source>
        <dbReference type="EMBL" id="KAK7881109.1"/>
    </source>
</evidence>
<proteinExistence type="predicted"/>
<feature type="compositionally biased region" description="Low complexity" evidence="1">
    <location>
        <begin position="621"/>
        <end position="630"/>
    </location>
</feature>
<gene>
    <name evidence="2" type="ORF">WMY93_032287</name>
</gene>
<feature type="region of interest" description="Disordered" evidence="1">
    <location>
        <begin position="840"/>
        <end position="1007"/>
    </location>
</feature>
<feature type="compositionally biased region" description="Polar residues" evidence="1">
    <location>
        <begin position="323"/>
        <end position="338"/>
    </location>
</feature>
<dbReference type="InterPro" id="IPR052466">
    <property type="entry name" value="DNA_MethProtect_Complex"/>
</dbReference>
<feature type="compositionally biased region" description="Basic and acidic residues" evidence="1">
    <location>
        <begin position="577"/>
        <end position="589"/>
    </location>
</feature>
<dbReference type="AlphaFoldDB" id="A0AAW0MRF5"/>
<evidence type="ECO:0000313" key="3">
    <source>
        <dbReference type="Proteomes" id="UP001460270"/>
    </source>
</evidence>
<feature type="region of interest" description="Disordered" evidence="1">
    <location>
        <begin position="158"/>
        <end position="338"/>
    </location>
</feature>
<protein>
    <recommendedName>
        <fullName evidence="4">DUF4211 domain-containing protein</fullName>
    </recommendedName>
</protein>
<feature type="compositionally biased region" description="Low complexity" evidence="1">
    <location>
        <begin position="242"/>
        <end position="253"/>
    </location>
</feature>
<reference evidence="3" key="1">
    <citation type="submission" date="2024-04" db="EMBL/GenBank/DDBJ databases">
        <title>Salinicola lusitanus LLJ914,a marine bacterium isolated from the Okinawa Trough.</title>
        <authorList>
            <person name="Li J."/>
        </authorList>
    </citation>
    <scope>NUCLEOTIDE SEQUENCE [LARGE SCALE GENOMIC DNA]</scope>
</reference>
<sequence>MDDIFCSSEHNTGCAGDSGTYMPEQECQGQMQEHSNLKTSGAKQSFDMFSHQSEERYAQFCQQNLQQSDNSYSDFLSVKTPAAPSSINTDQLGLIQSQSLNATLGSSSTGMTSPESQVQSKKHYAQEYEFEDEDKADVPADIRLNSRRFSDVLPDLVSSCRRGGGPPSAPGRPRIRPCLSPQYSVANPEELEGGEEAVVGGEAGAEEREMTDFRYVPPQFMQPQHRYDPGPSPLLPPPPSPLQLASQPSQTQPYMQQHHHIQQVQPYQQLQHQQPEDPVKLNFSSPTIPPSDSLMRTEPFPGPELALSDGLGSSAPFLGLSPGPSTTPDFSRNDPQQMQDHMLQPEPTEVAMNKENYDLLNCDGWAGVDKFPSLDDEKTFDLKPDVVGSFLDFLKTDNKQSSPEPAESRVELNLGSTPSPAPSQPASSEGEKVVPCSASPSGQLDQELNGNLEALPSFSSDEEDCVGKNGDLQQSITCAISTLYDNPRLLAAASALTTGQHESTLETNTDEQSLEPDSSLGNSPTQETQDHPGTSNVQTHDNRVERLLAEAVMEDELLSREEENREEEPETPDEDITDHNDPLQEDTAKPESPIEEQQMIPETTEGAGPDPPSSPLPHSPVPVDGSSSSDAPENHQEPAHGQHLYDQPASPPNAAVQPPSSPPPAPPDQTQDLPVPSPPSPSSSSTPPPTPPTPEEVQAPQRVTSLHLAKKQPSAAIAGESEEEGSESEGEGIFRERDEFVVRTEDIGSLKMALQTGREPPPIWRVQKALLQKFSPEIKDGQRQYGATSNYLGYFGDAKIQYQRLYVKFLENINKKDYVRVCSRKPWHRASLTLRRQPLHNHLSSGHPQYLPQPERHQPTDEERAVRERERRESERRESERRESERRESERRESERRESERRESERRESERRESERRESERRESEKRESERRESERRENERRENEKREIERRESERKESERRESERKETDRKESKNRESERREKQGERESVRGEGSRIHRAAAAEEEQDLCGAEVVFVRVRLFSGQRRGHARGLSSSERPEQPRPQRPVQELCGDVGEHCPGPRHDPSAGGHGRRAVPPIHEADRRSSQRSEAEVTAAGQHVRPHQEALHVFPKLSADPLDCGAVRVSLSGEGYNRKTLNRAKRRSCKQQELQLSVETCRIYSLYHALHHYKYHTFLRCKKETVSMEQASEDPGQEEVVQRCMANHGWIDKLFGSFMELLSLSAKA</sequence>
<feature type="compositionally biased region" description="Pro residues" evidence="1">
    <location>
        <begin position="675"/>
        <end position="694"/>
    </location>
</feature>
<feature type="region of interest" description="Disordered" evidence="1">
    <location>
        <begin position="1"/>
        <end position="40"/>
    </location>
</feature>
<feature type="compositionally biased region" description="Polar residues" evidence="1">
    <location>
        <begin position="105"/>
        <end position="119"/>
    </location>
</feature>
<feature type="compositionally biased region" description="Polar residues" evidence="1">
    <location>
        <begin position="438"/>
        <end position="447"/>
    </location>
</feature>